<organism evidence="2 3">
    <name type="scientific">Willisornis vidua</name>
    <name type="common">Xingu scale-backed antbird</name>
    <dbReference type="NCBI Taxonomy" id="1566151"/>
    <lineage>
        <taxon>Eukaryota</taxon>
        <taxon>Metazoa</taxon>
        <taxon>Chordata</taxon>
        <taxon>Craniata</taxon>
        <taxon>Vertebrata</taxon>
        <taxon>Euteleostomi</taxon>
        <taxon>Archelosauria</taxon>
        <taxon>Archosauria</taxon>
        <taxon>Dinosauria</taxon>
        <taxon>Saurischia</taxon>
        <taxon>Theropoda</taxon>
        <taxon>Coelurosauria</taxon>
        <taxon>Aves</taxon>
        <taxon>Neognathae</taxon>
        <taxon>Neoaves</taxon>
        <taxon>Telluraves</taxon>
        <taxon>Australaves</taxon>
        <taxon>Passeriformes</taxon>
        <taxon>Thamnophilidae</taxon>
        <taxon>Willisornis</taxon>
    </lineage>
</organism>
<evidence type="ECO:0000259" key="1">
    <source>
        <dbReference type="Pfam" id="PF00078"/>
    </source>
</evidence>
<reference evidence="2" key="1">
    <citation type="submission" date="2019-10" db="EMBL/GenBank/DDBJ databases">
        <authorList>
            <person name="Soares A.E.R."/>
            <person name="Aleixo A."/>
            <person name="Schneider P."/>
            <person name="Miyaki C.Y."/>
            <person name="Schneider M.P."/>
            <person name="Mello C."/>
            <person name="Vasconcelos A.T.R."/>
        </authorList>
    </citation>
    <scope>NUCLEOTIDE SEQUENCE</scope>
    <source>
        <tissue evidence="2">Muscle</tissue>
    </source>
</reference>
<dbReference type="PANTHER" id="PTHR33332">
    <property type="entry name" value="REVERSE TRANSCRIPTASE DOMAIN-CONTAINING PROTEIN"/>
    <property type="match status" value="1"/>
</dbReference>
<comment type="caution">
    <text evidence="2">The sequence shown here is derived from an EMBL/GenBank/DDBJ whole genome shotgun (WGS) entry which is preliminary data.</text>
</comment>
<sequence length="192" mass="21783">MKRKNSTFTPVQMHSFLKTQLQDALSSESLYAKVHSIDILVPCIIPTTQITKKINFGVRTTPPTNHSSANVAPVFKKGKQQDFRNYRPVSLTSVPGKVMEKIILASIEKHLKDNAVIDHSFVRGKSCLSNLISFYDKATHVVDQEKTLDVIFLDFTKALNTVSRRILLNKVSSTQLDKHIMWWLSNWLTSQA</sequence>
<keyword evidence="3" id="KW-1185">Reference proteome</keyword>
<gene>
    <name evidence="2" type="ORF">WISP_40685</name>
</gene>
<dbReference type="Proteomes" id="UP001145742">
    <property type="component" value="Unassembled WGS sequence"/>
</dbReference>
<dbReference type="InterPro" id="IPR000477">
    <property type="entry name" value="RT_dom"/>
</dbReference>
<name>A0ABQ9DLJ5_9PASS</name>
<protein>
    <submittedName>
        <fullName evidence="2">RNA-directed DNA polymerase from mobile element jockey-like protein</fullName>
    </submittedName>
</protein>
<evidence type="ECO:0000313" key="2">
    <source>
        <dbReference type="EMBL" id="KAJ7421887.1"/>
    </source>
</evidence>
<accession>A0ABQ9DLJ5</accession>
<feature type="domain" description="Reverse transcriptase" evidence="1">
    <location>
        <begin position="79"/>
        <end position="188"/>
    </location>
</feature>
<proteinExistence type="predicted"/>
<dbReference type="EMBL" id="WHWB01033108">
    <property type="protein sequence ID" value="KAJ7421887.1"/>
    <property type="molecule type" value="Genomic_DNA"/>
</dbReference>
<dbReference type="Pfam" id="PF00078">
    <property type="entry name" value="RVT_1"/>
    <property type="match status" value="1"/>
</dbReference>
<evidence type="ECO:0000313" key="3">
    <source>
        <dbReference type="Proteomes" id="UP001145742"/>
    </source>
</evidence>